<dbReference type="PANTHER" id="PTHR33525:SF6">
    <property type="entry name" value="HDOD DOMAIN-CONTAINING PROTEIN"/>
    <property type="match status" value="1"/>
</dbReference>
<keyword evidence="5" id="KW-1185">Reference proteome</keyword>
<protein>
    <submittedName>
        <fullName evidence="4">HDIG domain-containing protein</fullName>
    </submittedName>
</protein>
<dbReference type="PIRSF" id="PIRSF036883">
    <property type="entry name" value="RR_HD-GYP_mod"/>
    <property type="match status" value="1"/>
</dbReference>
<dbReference type="SMART" id="SM00448">
    <property type="entry name" value="REC"/>
    <property type="match status" value="1"/>
</dbReference>
<sequence>MNSVLFVDDNLHLLQGLKRGLRSLRAQWEMHFVASGQAALDFLAQRPVDVVITDYRMPGMSGFELLSRIQKDYPATVRIVLTGQPDRETYGVAIGVCHYFLWKPLDIDRLKPLLDRLAELNGLLENPELTRHLRGLTTLPTFPEVYNQLTQLLDNPEADRQKLLRLISHDISLTMQILKMVNSAFIGLVREISTLDEAIQYLGLNTIRSLVLAHHVFNVSVVDAVEDELRQLWEHSCTTAWLAEALVRDKGDGCLQAYTAFAGLLHDLGKLVLIHCLPEVHQQVNRLMAGQGLSRTQAELEILGCSHAAIGAYLAQLWGLPHSVVEAIYLHHLPEITSGQSLSEIAEATWHANRISRGDHSLSQREYQMLHHYPEVKKRLETLSRD</sequence>
<organism evidence="4 5">
    <name type="scientific">Desulfuromonas thiophila</name>
    <dbReference type="NCBI Taxonomy" id="57664"/>
    <lineage>
        <taxon>Bacteria</taxon>
        <taxon>Pseudomonadati</taxon>
        <taxon>Thermodesulfobacteriota</taxon>
        <taxon>Desulfuromonadia</taxon>
        <taxon>Desulfuromonadales</taxon>
        <taxon>Desulfuromonadaceae</taxon>
        <taxon>Desulfuromonas</taxon>
    </lineage>
</organism>
<dbReference type="PANTHER" id="PTHR33525">
    <property type="match status" value="1"/>
</dbReference>
<evidence type="ECO:0000259" key="3">
    <source>
        <dbReference type="PROSITE" id="PS51833"/>
    </source>
</evidence>
<dbReference type="STRING" id="57664.SAMN05661003_1117"/>
<dbReference type="Proteomes" id="UP000243205">
    <property type="component" value="Unassembled WGS sequence"/>
</dbReference>
<gene>
    <name evidence="4" type="ORF">SAMN05661003_1117</name>
</gene>
<reference evidence="5" key="1">
    <citation type="submission" date="2016-10" db="EMBL/GenBank/DDBJ databases">
        <authorList>
            <person name="Varghese N."/>
            <person name="Submissions S."/>
        </authorList>
    </citation>
    <scope>NUCLEOTIDE SEQUENCE [LARGE SCALE GENOMIC DNA]</scope>
    <source>
        <strain evidence="5">DSM 8987</strain>
    </source>
</reference>
<proteinExistence type="predicted"/>
<name>A0A1G7CXP3_9BACT</name>
<dbReference type="Gene3D" id="3.40.50.2300">
    <property type="match status" value="1"/>
</dbReference>
<keyword evidence="1" id="KW-0597">Phosphoprotein</keyword>
<dbReference type="OrthoDB" id="5501247at2"/>
<dbReference type="Gene3D" id="1.10.3210.10">
    <property type="entry name" value="Hypothetical protein af1432"/>
    <property type="match status" value="1"/>
</dbReference>
<dbReference type="InterPro" id="IPR014626">
    <property type="entry name" value="Sig_transdc_resp-reg_put"/>
</dbReference>
<dbReference type="GO" id="GO:0000160">
    <property type="term" value="P:phosphorelay signal transduction system"/>
    <property type="evidence" value="ECO:0007669"/>
    <property type="project" value="InterPro"/>
</dbReference>
<accession>A0A1G7CXP3</accession>
<dbReference type="Pfam" id="PF00072">
    <property type="entry name" value="Response_reg"/>
    <property type="match status" value="1"/>
</dbReference>
<dbReference type="InterPro" id="IPR052340">
    <property type="entry name" value="RNase_Y/CdgJ"/>
</dbReference>
<dbReference type="RefSeq" id="WP_092078987.1">
    <property type="nucleotide sequence ID" value="NZ_FNAQ01000011.1"/>
</dbReference>
<dbReference type="PROSITE" id="PS51833">
    <property type="entry name" value="HDOD"/>
    <property type="match status" value="1"/>
</dbReference>
<evidence type="ECO:0000313" key="4">
    <source>
        <dbReference type="EMBL" id="SDE43436.1"/>
    </source>
</evidence>
<dbReference type="AlphaFoldDB" id="A0A1G7CXP3"/>
<evidence type="ECO:0000313" key="5">
    <source>
        <dbReference type="Proteomes" id="UP000243205"/>
    </source>
</evidence>
<dbReference type="PROSITE" id="PS50110">
    <property type="entry name" value="RESPONSE_REGULATORY"/>
    <property type="match status" value="1"/>
</dbReference>
<evidence type="ECO:0000256" key="1">
    <source>
        <dbReference type="PROSITE-ProRule" id="PRU00169"/>
    </source>
</evidence>
<dbReference type="InterPro" id="IPR011006">
    <property type="entry name" value="CheY-like_superfamily"/>
</dbReference>
<dbReference type="SUPFAM" id="SSF109604">
    <property type="entry name" value="HD-domain/PDEase-like"/>
    <property type="match status" value="1"/>
</dbReference>
<feature type="domain" description="HDOD" evidence="3">
    <location>
        <begin position="139"/>
        <end position="334"/>
    </location>
</feature>
<dbReference type="InterPro" id="IPR013976">
    <property type="entry name" value="HDOD"/>
</dbReference>
<dbReference type="EMBL" id="FNAQ01000011">
    <property type="protein sequence ID" value="SDE43436.1"/>
    <property type="molecule type" value="Genomic_DNA"/>
</dbReference>
<dbReference type="InterPro" id="IPR001789">
    <property type="entry name" value="Sig_transdc_resp-reg_receiver"/>
</dbReference>
<dbReference type="SUPFAM" id="SSF52172">
    <property type="entry name" value="CheY-like"/>
    <property type="match status" value="1"/>
</dbReference>
<evidence type="ECO:0000259" key="2">
    <source>
        <dbReference type="PROSITE" id="PS50110"/>
    </source>
</evidence>
<dbReference type="Pfam" id="PF08668">
    <property type="entry name" value="HDOD"/>
    <property type="match status" value="1"/>
</dbReference>
<feature type="modified residue" description="4-aspartylphosphate" evidence="1">
    <location>
        <position position="54"/>
    </location>
</feature>
<feature type="domain" description="Response regulatory" evidence="2">
    <location>
        <begin position="3"/>
        <end position="118"/>
    </location>
</feature>